<evidence type="ECO:0000313" key="4">
    <source>
        <dbReference type="Proteomes" id="UP000740557"/>
    </source>
</evidence>
<dbReference type="AlphaFoldDB" id="A0A955EC71"/>
<gene>
    <name evidence="3" type="ORF">KC980_00785</name>
</gene>
<dbReference type="InterPro" id="IPR035681">
    <property type="entry name" value="ComA-like_MBL"/>
</dbReference>
<keyword evidence="1" id="KW-0812">Transmembrane</keyword>
<proteinExistence type="predicted"/>
<dbReference type="SUPFAM" id="SSF56281">
    <property type="entry name" value="Metallo-hydrolase/oxidoreductase"/>
    <property type="match status" value="1"/>
</dbReference>
<keyword evidence="1" id="KW-0472">Membrane</keyword>
<dbReference type="Pfam" id="PF00753">
    <property type="entry name" value="Lactamase_B"/>
    <property type="match status" value="1"/>
</dbReference>
<dbReference type="InterPro" id="IPR036866">
    <property type="entry name" value="RibonucZ/Hydroxyglut_hydro"/>
</dbReference>
<dbReference type="CDD" id="cd07731">
    <property type="entry name" value="ComA-like_MBL-fold"/>
    <property type="match status" value="1"/>
</dbReference>
<reference evidence="3" key="2">
    <citation type="journal article" date="2021" name="Microbiome">
        <title>Successional dynamics and alternative stable states in a saline activated sludge microbial community over 9 years.</title>
        <authorList>
            <person name="Wang Y."/>
            <person name="Ye J."/>
            <person name="Ju F."/>
            <person name="Liu L."/>
            <person name="Boyd J.A."/>
            <person name="Deng Y."/>
            <person name="Parks D.H."/>
            <person name="Jiang X."/>
            <person name="Yin X."/>
            <person name="Woodcroft B.J."/>
            <person name="Tyson G.W."/>
            <person name="Hugenholtz P."/>
            <person name="Polz M.F."/>
            <person name="Zhang T."/>
        </authorList>
    </citation>
    <scope>NUCLEOTIDE SEQUENCE</scope>
    <source>
        <strain evidence="3">HKST-UBA79</strain>
    </source>
</reference>
<comment type="caution">
    <text evidence="3">The sequence shown here is derived from an EMBL/GenBank/DDBJ whole genome shotgun (WGS) entry which is preliminary data.</text>
</comment>
<evidence type="ECO:0000313" key="3">
    <source>
        <dbReference type="EMBL" id="MCA9308025.1"/>
    </source>
</evidence>
<feature type="domain" description="Metallo-beta-lactamase" evidence="2">
    <location>
        <begin position="39"/>
        <end position="235"/>
    </location>
</feature>
<dbReference type="PANTHER" id="PTHR30619:SF1">
    <property type="entry name" value="RECOMBINATION PROTEIN 2"/>
    <property type="match status" value="1"/>
</dbReference>
<evidence type="ECO:0000256" key="1">
    <source>
        <dbReference type="SAM" id="Phobius"/>
    </source>
</evidence>
<evidence type="ECO:0000259" key="2">
    <source>
        <dbReference type="SMART" id="SM00849"/>
    </source>
</evidence>
<sequence>MPRGLLLRVFFSTTFLGLLAFLYFKHPSRDSVTMVNVGQGDAFVLNIDNTLIVVDGGSGNDISYFLRTIYAKSCVIDYMFITHFHADHVDGLLRLLDHCKVLNLYFNDTDSVNETVLGFTKSLYSSANVIHTHSLNKGDTLNIGDLEVLTLWPPASYSHDDPNFTSIVLLLKIKQFLLFFPGDIDSTVLRTILKEHSILRNVDILKVPHHGSKYSYDPVLYEMLNPRIAFLSYGIDNNFGHPYMPLILLLNTLGTQIYSTANHGTVTVYLDT</sequence>
<dbReference type="EMBL" id="JAGQNX010000021">
    <property type="protein sequence ID" value="MCA9308025.1"/>
    <property type="molecule type" value="Genomic_DNA"/>
</dbReference>
<keyword evidence="1" id="KW-1133">Transmembrane helix</keyword>
<dbReference type="InterPro" id="IPR001279">
    <property type="entry name" value="Metallo-B-lactamas"/>
</dbReference>
<name>A0A955EC71_UNCKA</name>
<dbReference type="PANTHER" id="PTHR30619">
    <property type="entry name" value="DNA INTERNALIZATION/COMPETENCE PROTEIN COMEC/REC2"/>
    <property type="match status" value="1"/>
</dbReference>
<dbReference type="Proteomes" id="UP000740557">
    <property type="component" value="Unassembled WGS sequence"/>
</dbReference>
<feature type="transmembrane region" description="Helical" evidence="1">
    <location>
        <begin position="6"/>
        <end position="24"/>
    </location>
</feature>
<organism evidence="3 4">
    <name type="scientific">candidate division WWE3 bacterium</name>
    <dbReference type="NCBI Taxonomy" id="2053526"/>
    <lineage>
        <taxon>Bacteria</taxon>
        <taxon>Katanobacteria</taxon>
    </lineage>
</organism>
<dbReference type="InterPro" id="IPR052159">
    <property type="entry name" value="Competence_DNA_uptake"/>
</dbReference>
<dbReference type="Gene3D" id="3.60.15.10">
    <property type="entry name" value="Ribonuclease Z/Hydroxyacylglutathione hydrolase-like"/>
    <property type="match status" value="1"/>
</dbReference>
<dbReference type="SMART" id="SM00849">
    <property type="entry name" value="Lactamase_B"/>
    <property type="match status" value="1"/>
</dbReference>
<protein>
    <submittedName>
        <fullName evidence="3">MBL fold metallo-hydrolase</fullName>
    </submittedName>
</protein>
<reference evidence="3" key="1">
    <citation type="submission" date="2020-04" db="EMBL/GenBank/DDBJ databases">
        <authorList>
            <person name="Zhang T."/>
        </authorList>
    </citation>
    <scope>NUCLEOTIDE SEQUENCE</scope>
    <source>
        <strain evidence="3">HKST-UBA79</strain>
    </source>
</reference>
<accession>A0A955EC71</accession>